<dbReference type="RefSeq" id="WP_205737655.1">
    <property type="nucleotide sequence ID" value="NZ_CP018632.1"/>
</dbReference>
<evidence type="ECO:0000313" key="3">
    <source>
        <dbReference type="EMBL" id="ASJ74376.1"/>
    </source>
</evidence>
<dbReference type="InterPro" id="IPR038917">
    <property type="entry name" value="Malonyl_CoA_deC"/>
</dbReference>
<dbReference type="Pfam" id="PF17408">
    <property type="entry name" value="MCD_N"/>
    <property type="match status" value="1"/>
</dbReference>
<evidence type="ECO:0000313" key="4">
    <source>
        <dbReference type="Proteomes" id="UP000250079"/>
    </source>
</evidence>
<dbReference type="GO" id="GO:0006633">
    <property type="term" value="P:fatty acid biosynthetic process"/>
    <property type="evidence" value="ECO:0007669"/>
    <property type="project" value="InterPro"/>
</dbReference>
<dbReference type="AlphaFoldDB" id="A0A2Z2NS56"/>
<reference evidence="3 4" key="1">
    <citation type="submission" date="2016-12" db="EMBL/GenBank/DDBJ databases">
        <authorList>
            <person name="Song W.-J."/>
            <person name="Kurnit D.M."/>
        </authorList>
    </citation>
    <scope>NUCLEOTIDE SEQUENCE [LARGE SCALE GENOMIC DNA]</scope>
    <source>
        <strain evidence="3 4">IMCC3135</strain>
    </source>
</reference>
<protein>
    <recommendedName>
        <fullName evidence="5">Malonyl-CoA decarboxylase</fullName>
    </recommendedName>
</protein>
<proteinExistence type="predicted"/>
<feature type="domain" description="Malonyl-CoA decarboxylase N-terminal" evidence="2">
    <location>
        <begin position="76"/>
        <end position="159"/>
    </location>
</feature>
<dbReference type="Gene3D" id="3.40.630.150">
    <property type="entry name" value="Malonyl-CoA decarboxylase, catalytic domain"/>
    <property type="match status" value="1"/>
</dbReference>
<dbReference type="GO" id="GO:0050080">
    <property type="term" value="F:malonyl-CoA decarboxylase activity"/>
    <property type="evidence" value="ECO:0007669"/>
    <property type="project" value="InterPro"/>
</dbReference>
<dbReference type="Gene3D" id="1.20.140.90">
    <property type="entry name" value="Malonyl-CoA decarboxylase, oligemerization domain"/>
    <property type="match status" value="1"/>
</dbReference>
<organism evidence="3 4">
    <name type="scientific">Granulosicoccus antarcticus IMCC3135</name>
    <dbReference type="NCBI Taxonomy" id="1192854"/>
    <lineage>
        <taxon>Bacteria</taxon>
        <taxon>Pseudomonadati</taxon>
        <taxon>Pseudomonadota</taxon>
        <taxon>Gammaproteobacteria</taxon>
        <taxon>Chromatiales</taxon>
        <taxon>Granulosicoccaceae</taxon>
        <taxon>Granulosicoccus</taxon>
    </lineage>
</organism>
<dbReference type="PANTHER" id="PTHR28641">
    <property type="match status" value="1"/>
</dbReference>
<keyword evidence="4" id="KW-1185">Reference proteome</keyword>
<gene>
    <name evidence="3" type="ORF">IMCC3135_21495</name>
</gene>
<dbReference type="InterPro" id="IPR038351">
    <property type="entry name" value="MCD_N_sf"/>
</dbReference>
<dbReference type="EMBL" id="CP018632">
    <property type="protein sequence ID" value="ASJ74376.1"/>
    <property type="molecule type" value="Genomic_DNA"/>
</dbReference>
<accession>A0A2Z2NS56</accession>
<dbReference type="InterPro" id="IPR035372">
    <property type="entry name" value="MCD_N"/>
</dbReference>
<dbReference type="InterPro" id="IPR007956">
    <property type="entry name" value="Malonyl_CoA_deC_C"/>
</dbReference>
<dbReference type="Proteomes" id="UP000250079">
    <property type="component" value="Chromosome"/>
</dbReference>
<dbReference type="Pfam" id="PF05292">
    <property type="entry name" value="MCD"/>
    <property type="match status" value="1"/>
</dbReference>
<dbReference type="PANTHER" id="PTHR28641:SF1">
    <property type="entry name" value="MALONYL-COA DECARBOXYLASE, MITOCHONDRIAL"/>
    <property type="match status" value="1"/>
</dbReference>
<evidence type="ECO:0000259" key="1">
    <source>
        <dbReference type="Pfam" id="PF05292"/>
    </source>
</evidence>
<evidence type="ECO:0008006" key="5">
    <source>
        <dbReference type="Google" id="ProtNLM"/>
    </source>
</evidence>
<feature type="domain" description="Malonyl-CoA decarboxylase C-terminal" evidence="1">
    <location>
        <begin position="162"/>
        <end position="413"/>
    </location>
</feature>
<sequence>MNRISYLSDLLSSVFARDEQQQQIEQQGSLAELCDALLSQSGEMSGNRLARGLLSRFAAADSEEQLAFFRLLAERFDINAEHAVRAAQRYSKERNAENLAILMSSVEPRRQELLRRLNRVPGATNELVQMRALLLEVCKEYPEMLRIDVDFQHLFRSWFSRGFLVLREIDWHTPANILEKIIAYEAVHEISSWTALRSRLEPDDRRCFAFFHPAMLDEPLIFVEVALTQASPVTVKGILETRRKVVARQDATMAVFYSISNCQKGLAGVSFGNFLIKQVAKELSRQLPGLTTFRTLSPVPGLMRWVNERVEQAVDTSVAPDEAQIRFREALLTAQRISTQESVVLSETDSEQLQYLVAHYMHEEKRKDHLPLDPVARFHLGNGASLDHILPAADVFRKGLSQSAGVMVSYLYDLDKVEDNHEAYANEQAVIMSSEVRALLSKPKWSRKRA</sequence>
<evidence type="ECO:0000259" key="2">
    <source>
        <dbReference type="Pfam" id="PF17408"/>
    </source>
</evidence>
<dbReference type="InterPro" id="IPR042303">
    <property type="entry name" value="Malonyl_CoA_deC_C_sf"/>
</dbReference>
<dbReference type="KEGG" id="gai:IMCC3135_21495"/>
<name>A0A2Z2NS56_9GAMM</name>